<feature type="chain" id="PRO_5012044207" description="N-formylglutamate amidohydrolase" evidence="1">
    <location>
        <begin position="21"/>
        <end position="317"/>
    </location>
</feature>
<evidence type="ECO:0000313" key="2">
    <source>
        <dbReference type="EMBL" id="PFX29724.1"/>
    </source>
</evidence>
<accession>A0A2B4SGA4</accession>
<name>A0A2B4SGA4_STYPI</name>
<dbReference type="EMBL" id="LSMT01000061">
    <property type="protein sequence ID" value="PFX29724.1"/>
    <property type="molecule type" value="Genomic_DNA"/>
</dbReference>
<keyword evidence="3" id="KW-1185">Reference proteome</keyword>
<organism evidence="2 3">
    <name type="scientific">Stylophora pistillata</name>
    <name type="common">Smooth cauliflower coral</name>
    <dbReference type="NCBI Taxonomy" id="50429"/>
    <lineage>
        <taxon>Eukaryota</taxon>
        <taxon>Metazoa</taxon>
        <taxon>Cnidaria</taxon>
        <taxon>Anthozoa</taxon>
        <taxon>Hexacorallia</taxon>
        <taxon>Scleractinia</taxon>
        <taxon>Astrocoeniina</taxon>
        <taxon>Pocilloporidae</taxon>
        <taxon>Stylophora</taxon>
    </lineage>
</organism>
<evidence type="ECO:0000256" key="1">
    <source>
        <dbReference type="SAM" id="SignalP"/>
    </source>
</evidence>
<sequence>MMAVYYLLFCAGTFLTGICGETQLGFQGYTKYEPGDINIIITAPHGGGLTPSSQANGDDWPDRKNGCKDASGTCIYTHSCSPTSSKCSARTVRDSFTKTIARDLADKIRDITEGSTRPHVVYNLLKRSKLDANREINEATLNVPDAITAYNDYANFISQAKLAISGSGSGRGFLLDIHGQTHQPPRTELGYLISKSKLVQKSYNVVGTSIRNLGEYWCGSNNACFQDFVQGNRSLGYFVNQEGLAAVPSPLDEDPNGEKFFSGGYTTRVHGSKDGGNIDAIQLELPRELRFEWNRNVALQNALANAIVKFYQLNYDA</sequence>
<evidence type="ECO:0000313" key="3">
    <source>
        <dbReference type="Proteomes" id="UP000225706"/>
    </source>
</evidence>
<dbReference type="OrthoDB" id="71260at2759"/>
<dbReference type="AlphaFoldDB" id="A0A2B4SGA4"/>
<dbReference type="Gene3D" id="3.40.630.40">
    <property type="entry name" value="Zn-dependent exopeptidases"/>
    <property type="match status" value="1"/>
</dbReference>
<evidence type="ECO:0008006" key="4">
    <source>
        <dbReference type="Google" id="ProtNLM"/>
    </source>
</evidence>
<comment type="caution">
    <text evidence="2">The sequence shown here is derived from an EMBL/GenBank/DDBJ whole genome shotgun (WGS) entry which is preliminary data.</text>
</comment>
<gene>
    <name evidence="2" type="ORF">AWC38_SpisGene5522</name>
</gene>
<protein>
    <recommendedName>
        <fullName evidence="4">N-formylglutamate amidohydrolase</fullName>
    </recommendedName>
</protein>
<keyword evidence="1" id="KW-0732">Signal</keyword>
<proteinExistence type="predicted"/>
<reference evidence="3" key="1">
    <citation type="journal article" date="2017" name="bioRxiv">
        <title>Comparative analysis of the genomes of Stylophora pistillata and Acropora digitifera provides evidence for extensive differences between species of corals.</title>
        <authorList>
            <person name="Voolstra C.R."/>
            <person name="Li Y."/>
            <person name="Liew Y.J."/>
            <person name="Baumgarten S."/>
            <person name="Zoccola D."/>
            <person name="Flot J.-F."/>
            <person name="Tambutte S."/>
            <person name="Allemand D."/>
            <person name="Aranda M."/>
        </authorList>
    </citation>
    <scope>NUCLEOTIDE SEQUENCE [LARGE SCALE GENOMIC DNA]</scope>
</reference>
<feature type="signal peptide" evidence="1">
    <location>
        <begin position="1"/>
        <end position="20"/>
    </location>
</feature>
<dbReference type="Proteomes" id="UP000225706">
    <property type="component" value="Unassembled WGS sequence"/>
</dbReference>